<keyword evidence="3 5" id="KW-0067">ATP-binding</keyword>
<evidence type="ECO:0000313" key="9">
    <source>
        <dbReference type="EMBL" id="THH12955.1"/>
    </source>
</evidence>
<sequence length="740" mass="83124">MASSLWSTAGRAYRPLSFSPGPFRTLVTLSARRHVVPSLPSSRRYDHLLANVLKKEPVNLDPGSIVPLEKEDASHEKNDTYKAQPPFSSLRGSVSDLTLKALITRPFNLTNMSPVQASVLSMLPQLSEPYNKETENEASPPRDLLVRAKTGTGKTLAFLIPAIEARLKSIERHGRDAVQSGADSNARGRAELSFARQQVGTLIISPTRELATQIANEAIRASYWHKGFEVRLFTGGTSKKLQMRDWMRGRRDIVVATPGRLRDLLHTEPEVAEGIRKTQVLILDEADTLLEMGFRDDIEAITDFLPKSPIRQTFLFSATLSRAIQQVARQTLNPKYKHIDAVPADDSPVHAHVPQYHTVLPSADHQIPHLLRLIAHDQLTNPGRSKAIVFFPTTKMTQLFSTLLRELSKSVLPAGRHTRTYEIHSKRTQESRASTSDSFRNDKSGAAILVTSDVSARGVDYPGVTRVIQVGIPGGTEQYIHRIGRTGRAGTKGRGDLILLPWEVGFISWQLTDVPMKALATNELKADLHEIAKKHDEDPDLFWKGVRTVEAGRPQYDRSGRPKTAVPVRFAPTLSPIFEDMQNHVDNLLEQIDEDAVRETVGSLLGYYISKTPELRIQKPIVVQGLKDWAVQACGLPTPPYFSPEFLDRLGFSDGRTKHFGKSERLRQRADTDTPHWIGRGSKASKDRLRRDSRDMTDRMEDVQEYGQRSEYLGQRYNHERGRVDRFGSTARSPVRPKRW</sequence>
<dbReference type="EC" id="3.6.4.13" evidence="5"/>
<evidence type="ECO:0000259" key="7">
    <source>
        <dbReference type="PROSITE" id="PS51192"/>
    </source>
</evidence>
<accession>A0A4S4LLZ7</accession>
<dbReference type="GO" id="GO:0016787">
    <property type="term" value="F:hydrolase activity"/>
    <property type="evidence" value="ECO:0007669"/>
    <property type="project" value="UniProtKB-KW"/>
</dbReference>
<dbReference type="GO" id="GO:0003723">
    <property type="term" value="F:RNA binding"/>
    <property type="evidence" value="ECO:0007669"/>
    <property type="project" value="UniProtKB-UniRule"/>
</dbReference>
<evidence type="ECO:0000256" key="1">
    <source>
        <dbReference type="ARBA" id="ARBA00022741"/>
    </source>
</evidence>
<evidence type="ECO:0000256" key="4">
    <source>
        <dbReference type="ARBA" id="ARBA00022884"/>
    </source>
</evidence>
<feature type="compositionally biased region" description="Basic and acidic residues" evidence="6">
    <location>
        <begin position="684"/>
        <end position="702"/>
    </location>
</feature>
<comment type="domain">
    <text evidence="5">The Q motif is unique to and characteristic of the DEAD box family of RNA helicases and controls ATP binding and hydrolysis.</text>
</comment>
<dbReference type="PROSITE" id="PS51194">
    <property type="entry name" value="HELICASE_CTER"/>
    <property type="match status" value="1"/>
</dbReference>
<dbReference type="Pfam" id="PF00271">
    <property type="entry name" value="Helicase_C"/>
    <property type="match status" value="1"/>
</dbReference>
<feature type="region of interest" description="Disordered" evidence="6">
    <location>
        <begin position="661"/>
        <end position="711"/>
    </location>
</feature>
<keyword evidence="4 5" id="KW-0694">RNA-binding</keyword>
<proteinExistence type="inferred from homology"/>
<feature type="domain" description="Helicase C-terminal" evidence="8">
    <location>
        <begin position="366"/>
        <end position="540"/>
    </location>
</feature>
<dbReference type="AlphaFoldDB" id="A0A4S4LLZ7"/>
<dbReference type="InterPro" id="IPR001650">
    <property type="entry name" value="Helicase_C-like"/>
</dbReference>
<evidence type="ECO:0000259" key="8">
    <source>
        <dbReference type="PROSITE" id="PS51194"/>
    </source>
</evidence>
<comment type="caution">
    <text evidence="9">The sequence shown here is derived from an EMBL/GenBank/DDBJ whole genome shotgun (WGS) entry which is preliminary data.</text>
</comment>
<dbReference type="EMBL" id="SGPL01000399">
    <property type="protein sequence ID" value="THH12955.1"/>
    <property type="molecule type" value="Genomic_DNA"/>
</dbReference>
<feature type="compositionally biased region" description="Basic and acidic residues" evidence="6">
    <location>
        <begin position="661"/>
        <end position="674"/>
    </location>
</feature>
<keyword evidence="1 5" id="KW-0547">Nucleotide-binding</keyword>
<dbReference type="InterPro" id="IPR011545">
    <property type="entry name" value="DEAD/DEAH_box_helicase_dom"/>
</dbReference>
<evidence type="ECO:0000313" key="10">
    <source>
        <dbReference type="Proteomes" id="UP000310158"/>
    </source>
</evidence>
<dbReference type="GO" id="GO:0005524">
    <property type="term" value="F:ATP binding"/>
    <property type="evidence" value="ECO:0007669"/>
    <property type="project" value="UniProtKB-UniRule"/>
</dbReference>
<protein>
    <recommendedName>
        <fullName evidence="5">ATP-dependent RNA helicase</fullName>
        <ecNumber evidence="5">3.6.4.13</ecNumber>
    </recommendedName>
</protein>
<dbReference type="OrthoDB" id="193716at2759"/>
<keyword evidence="5" id="KW-0347">Helicase</keyword>
<dbReference type="InterPro" id="IPR014001">
    <property type="entry name" value="Helicase_ATP-bd"/>
</dbReference>
<dbReference type="SUPFAM" id="SSF52540">
    <property type="entry name" value="P-loop containing nucleoside triphosphate hydrolases"/>
    <property type="match status" value="1"/>
</dbReference>
<evidence type="ECO:0000256" key="3">
    <source>
        <dbReference type="ARBA" id="ARBA00022840"/>
    </source>
</evidence>
<comment type="catalytic activity">
    <reaction evidence="5">
        <text>ATP + H2O = ADP + phosphate + H(+)</text>
        <dbReference type="Rhea" id="RHEA:13065"/>
        <dbReference type="ChEBI" id="CHEBI:15377"/>
        <dbReference type="ChEBI" id="CHEBI:15378"/>
        <dbReference type="ChEBI" id="CHEBI:30616"/>
        <dbReference type="ChEBI" id="CHEBI:43474"/>
        <dbReference type="ChEBI" id="CHEBI:456216"/>
        <dbReference type="EC" id="3.6.4.13"/>
    </reaction>
</comment>
<dbReference type="InterPro" id="IPR027417">
    <property type="entry name" value="P-loop_NTPase"/>
</dbReference>
<feature type="domain" description="Helicase ATP-binding" evidence="7">
    <location>
        <begin position="135"/>
        <end position="338"/>
    </location>
</feature>
<evidence type="ECO:0000256" key="6">
    <source>
        <dbReference type="SAM" id="MobiDB-lite"/>
    </source>
</evidence>
<dbReference type="SMART" id="SM00487">
    <property type="entry name" value="DEXDc"/>
    <property type="match status" value="1"/>
</dbReference>
<dbReference type="Pfam" id="PF00270">
    <property type="entry name" value="DEAD"/>
    <property type="match status" value="1"/>
</dbReference>
<gene>
    <name evidence="9" type="ORF">EW146_g7207</name>
</gene>
<dbReference type="Proteomes" id="UP000310158">
    <property type="component" value="Unassembled WGS sequence"/>
</dbReference>
<dbReference type="CDD" id="cd18787">
    <property type="entry name" value="SF2_C_DEAD"/>
    <property type="match status" value="1"/>
</dbReference>
<comment type="function">
    <text evidence="5">RNA helicase.</text>
</comment>
<name>A0A4S4LLZ7_9AGAM</name>
<evidence type="ECO:0000256" key="2">
    <source>
        <dbReference type="ARBA" id="ARBA00022801"/>
    </source>
</evidence>
<keyword evidence="10" id="KW-1185">Reference proteome</keyword>
<dbReference type="PANTHER" id="PTHR24031">
    <property type="entry name" value="RNA HELICASE"/>
    <property type="match status" value="1"/>
</dbReference>
<organism evidence="9 10">
    <name type="scientific">Bondarzewia mesenterica</name>
    <dbReference type="NCBI Taxonomy" id="1095465"/>
    <lineage>
        <taxon>Eukaryota</taxon>
        <taxon>Fungi</taxon>
        <taxon>Dikarya</taxon>
        <taxon>Basidiomycota</taxon>
        <taxon>Agaricomycotina</taxon>
        <taxon>Agaricomycetes</taxon>
        <taxon>Russulales</taxon>
        <taxon>Bondarzewiaceae</taxon>
        <taxon>Bondarzewia</taxon>
    </lineage>
</organism>
<comment type="similarity">
    <text evidence="5">Belongs to the DEAD box helicase family.</text>
</comment>
<dbReference type="SMART" id="SM00490">
    <property type="entry name" value="HELICc"/>
    <property type="match status" value="1"/>
</dbReference>
<evidence type="ECO:0000256" key="5">
    <source>
        <dbReference type="RuleBase" id="RU365068"/>
    </source>
</evidence>
<dbReference type="PROSITE" id="PS51192">
    <property type="entry name" value="HELICASE_ATP_BIND_1"/>
    <property type="match status" value="1"/>
</dbReference>
<dbReference type="GO" id="GO:0003724">
    <property type="term" value="F:RNA helicase activity"/>
    <property type="evidence" value="ECO:0007669"/>
    <property type="project" value="UniProtKB-EC"/>
</dbReference>
<reference evidence="9 10" key="1">
    <citation type="submission" date="2019-02" db="EMBL/GenBank/DDBJ databases">
        <title>Genome sequencing of the rare red list fungi Bondarzewia mesenterica.</title>
        <authorList>
            <person name="Buettner E."/>
            <person name="Kellner H."/>
        </authorList>
    </citation>
    <scope>NUCLEOTIDE SEQUENCE [LARGE SCALE GENOMIC DNA]</scope>
    <source>
        <strain evidence="9 10">DSM 108281</strain>
    </source>
</reference>
<keyword evidence="2 5" id="KW-0378">Hydrolase</keyword>
<dbReference type="Gene3D" id="3.40.50.300">
    <property type="entry name" value="P-loop containing nucleotide triphosphate hydrolases"/>
    <property type="match status" value="2"/>
</dbReference>